<dbReference type="EMBL" id="JAXCGZ010009471">
    <property type="protein sequence ID" value="KAK7077101.1"/>
    <property type="molecule type" value="Genomic_DNA"/>
</dbReference>
<evidence type="ECO:0000313" key="2">
    <source>
        <dbReference type="Proteomes" id="UP001381693"/>
    </source>
</evidence>
<reference evidence="1 2" key="1">
    <citation type="submission" date="2023-11" db="EMBL/GenBank/DDBJ databases">
        <title>Halocaridina rubra genome assembly.</title>
        <authorList>
            <person name="Smith C."/>
        </authorList>
    </citation>
    <scope>NUCLEOTIDE SEQUENCE [LARGE SCALE GENOMIC DNA]</scope>
    <source>
        <strain evidence="1">EP-1</strain>
        <tissue evidence="1">Whole</tissue>
    </source>
</reference>
<proteinExistence type="predicted"/>
<sequence length="1047" mass="116911">MRGTSGIGLISMANTRATWNGRVIVLDGEISSLGTSLDDQQYEIVMQLLLPDFPHIDTKFMCVTKVQAAEVSNNVTLLVGEGKTQRELQVYHSTSWRITDPIPTIRTTGDQTVSLVHYDYASLAARIENKLKDSVACAAADLSWDINHILQMTSKSMENLVEAKIGNENHKILTNFYDQSEEFFKYYIEIEISLPAWYFSYIDTLQQQQAGDMIGRSTTVMPSGRIYTTSSRLYKSNTFDRIIFEMSYDVTVQDDEKIWKIVAHLSFDWSSEHIHLQSRAEVGGSTIFGLELALDGMASTELEFHLKNWLKSTYEVQITLSNEGRKTDLNLGMILIPLNREIKSKVALGHDGCSIGVVDGELSWDVRGDASRTVTVSSVIQLPKDGRPLELKGSLAVLSWTWKTELIADLGKDIGDSHHLNYILVLPDGSSFELGSQFGFSLGENDLSLSTVFEVQMPNEDVHNISVLVQGKLHENKIADGLLTFSVQSPITEALQFQIQAKAERNEPQHNIGVLVNAYSEGNYWEPIEAQANGKWDGTKAGVALEVAWGTVTISFDSMGSYIVADGEHHITGTSEIKLPLGKSWQQLRGALDGTFSVGQNPGRLKITHLINVEKDYAEVFNMSGEVSLHVPKAEGKLVISHAGSMARYHEYILEGTFTGKELQVEIDGIIDDIPLHVSLHYIDGQEVTIKSYYRDENYFRIEVKTQLNDVSIAIRKEQTAICIEISLHAYPQVKGTSYSLTTEGLLVLRGRRTRLHHDLAISPLQASSTLRLSPFLGHVFELTISRTKYSKHHCSTVILLEWGDRKFSYHDEIYFPSYSECSIKVEIDAPYFNITQVQAHVQAEADSSGEQVVQIKYLVHNDTVHSARFMYFMHGSEDEMVWRAGARDVVISSEEYNDLLVTHEIILPVGGLEMKSNMTIGVIPIVGVGVTVNLHTRALLLSVCSTSEECVRVRAHAHSRSTPSMRTYSLAAHALNSLFWSLPDDSLIQNSIIFSAQEALDKVTVSGGLRRVECSQVTCENFVVRGVLHTTVQFTDDDVGKYRNFS</sequence>
<accession>A0AAN8X363</accession>
<keyword evidence="2" id="KW-1185">Reference proteome</keyword>
<comment type="caution">
    <text evidence="1">The sequence shown here is derived from an EMBL/GenBank/DDBJ whole genome shotgun (WGS) entry which is preliminary data.</text>
</comment>
<gene>
    <name evidence="1" type="ORF">SK128_015806</name>
</gene>
<name>A0AAN8X363_HALRR</name>
<dbReference type="Proteomes" id="UP001381693">
    <property type="component" value="Unassembled WGS sequence"/>
</dbReference>
<organism evidence="1 2">
    <name type="scientific">Halocaridina rubra</name>
    <name type="common">Hawaiian red shrimp</name>
    <dbReference type="NCBI Taxonomy" id="373956"/>
    <lineage>
        <taxon>Eukaryota</taxon>
        <taxon>Metazoa</taxon>
        <taxon>Ecdysozoa</taxon>
        <taxon>Arthropoda</taxon>
        <taxon>Crustacea</taxon>
        <taxon>Multicrustacea</taxon>
        <taxon>Malacostraca</taxon>
        <taxon>Eumalacostraca</taxon>
        <taxon>Eucarida</taxon>
        <taxon>Decapoda</taxon>
        <taxon>Pleocyemata</taxon>
        <taxon>Caridea</taxon>
        <taxon>Atyoidea</taxon>
        <taxon>Atyidae</taxon>
        <taxon>Halocaridina</taxon>
    </lineage>
</organism>
<protein>
    <submittedName>
        <fullName evidence="1">Uncharacterized protein</fullName>
    </submittedName>
</protein>
<evidence type="ECO:0000313" key="1">
    <source>
        <dbReference type="EMBL" id="KAK7077101.1"/>
    </source>
</evidence>
<dbReference type="AlphaFoldDB" id="A0AAN8X363"/>